<dbReference type="AlphaFoldDB" id="A0AAP0Q000"/>
<gene>
    <name evidence="1" type="ORF">Scep_005345</name>
</gene>
<keyword evidence="2" id="KW-1185">Reference proteome</keyword>
<dbReference type="EMBL" id="JBBNAG010000002">
    <property type="protein sequence ID" value="KAK9158771.1"/>
    <property type="molecule type" value="Genomic_DNA"/>
</dbReference>
<comment type="caution">
    <text evidence="1">The sequence shown here is derived from an EMBL/GenBank/DDBJ whole genome shotgun (WGS) entry which is preliminary data.</text>
</comment>
<reference evidence="1 2" key="1">
    <citation type="submission" date="2024-01" db="EMBL/GenBank/DDBJ databases">
        <title>Genome assemblies of Stephania.</title>
        <authorList>
            <person name="Yang L."/>
        </authorList>
    </citation>
    <scope>NUCLEOTIDE SEQUENCE [LARGE SCALE GENOMIC DNA]</scope>
    <source>
        <strain evidence="1">JXDWG</strain>
        <tissue evidence="1">Leaf</tissue>
    </source>
</reference>
<name>A0AAP0Q000_9MAGN</name>
<dbReference type="Proteomes" id="UP001419268">
    <property type="component" value="Unassembled WGS sequence"/>
</dbReference>
<sequence>MLFFSLQVFTFSSRVHGANFQHQLMLTPEEGISTELSLIHRSLPLHGGSNQIFSDTISDAQHASSYTSLEAYGIVSSLSVQKNVDDLAFLYGIMKPDYHCEAASPFNRSCNSDPRLGTLVPGIPFSLTKWGTAVDVPLNHHPLNKEEKRMKKLLCSEEHAQTMEVDLLGDFGCPDQTAEKKKRCQISSQKKRQQENMETSSQDIVVEVLTQVPSALPPPTTNQYDISHIPSWGIKTTNSAIGSGTIAKDMCYHSCTPYDRAQASILTMKSLNDHVNVAGAEVESAEKCRFKDECEKLKEENTVLRNTQEMAVLKGIEAYKISPQYHAE</sequence>
<organism evidence="1 2">
    <name type="scientific">Stephania cephalantha</name>
    <dbReference type="NCBI Taxonomy" id="152367"/>
    <lineage>
        <taxon>Eukaryota</taxon>
        <taxon>Viridiplantae</taxon>
        <taxon>Streptophyta</taxon>
        <taxon>Embryophyta</taxon>
        <taxon>Tracheophyta</taxon>
        <taxon>Spermatophyta</taxon>
        <taxon>Magnoliopsida</taxon>
        <taxon>Ranunculales</taxon>
        <taxon>Menispermaceae</taxon>
        <taxon>Menispermoideae</taxon>
        <taxon>Cissampelideae</taxon>
        <taxon>Stephania</taxon>
    </lineage>
</organism>
<evidence type="ECO:0000313" key="2">
    <source>
        <dbReference type="Proteomes" id="UP001419268"/>
    </source>
</evidence>
<proteinExistence type="predicted"/>
<evidence type="ECO:0000313" key="1">
    <source>
        <dbReference type="EMBL" id="KAK9158771.1"/>
    </source>
</evidence>
<protein>
    <submittedName>
        <fullName evidence="1">Uncharacterized protein</fullName>
    </submittedName>
</protein>
<accession>A0AAP0Q000</accession>